<keyword evidence="2" id="KW-0812">Transmembrane</keyword>
<sequence length="131" mass="14659">MLDVTLDLITQTASSFLFAFCFCNLIIVIILVGSKPGSEFEQQASDTPPPAVSNTSASGKDVIVDSKDEYREAKNELVVVKEISNAEKAVCDDNDDDDKDDEDDDELRKRVEDFIEKVNRGWKVELSKLRI</sequence>
<keyword evidence="2" id="KW-0472">Membrane</keyword>
<proteinExistence type="predicted"/>
<protein>
    <recommendedName>
        <fullName evidence="5">DUF4408 domain-containing protein</fullName>
    </recommendedName>
</protein>
<name>W9QVP8_9ROSA</name>
<dbReference type="PANTHER" id="PTHR36595:SF1">
    <property type="entry name" value="TRANSMEMBRANE PROTEIN"/>
    <property type="match status" value="1"/>
</dbReference>
<evidence type="ECO:0000256" key="2">
    <source>
        <dbReference type="SAM" id="Phobius"/>
    </source>
</evidence>
<evidence type="ECO:0000256" key="1">
    <source>
        <dbReference type="SAM" id="MobiDB-lite"/>
    </source>
</evidence>
<accession>W9QVP8</accession>
<evidence type="ECO:0000313" key="4">
    <source>
        <dbReference type="Proteomes" id="UP000030645"/>
    </source>
</evidence>
<keyword evidence="4" id="KW-1185">Reference proteome</keyword>
<reference evidence="4" key="1">
    <citation type="submission" date="2013-01" db="EMBL/GenBank/DDBJ databases">
        <title>Draft Genome Sequence of a Mulberry Tree, Morus notabilis C.K. Schneid.</title>
        <authorList>
            <person name="He N."/>
            <person name="Zhao S."/>
        </authorList>
    </citation>
    <scope>NUCLEOTIDE SEQUENCE</scope>
</reference>
<organism evidence="3 4">
    <name type="scientific">Morus notabilis</name>
    <dbReference type="NCBI Taxonomy" id="981085"/>
    <lineage>
        <taxon>Eukaryota</taxon>
        <taxon>Viridiplantae</taxon>
        <taxon>Streptophyta</taxon>
        <taxon>Embryophyta</taxon>
        <taxon>Tracheophyta</taxon>
        <taxon>Spermatophyta</taxon>
        <taxon>Magnoliopsida</taxon>
        <taxon>eudicotyledons</taxon>
        <taxon>Gunneridae</taxon>
        <taxon>Pentapetalae</taxon>
        <taxon>rosids</taxon>
        <taxon>fabids</taxon>
        <taxon>Rosales</taxon>
        <taxon>Moraceae</taxon>
        <taxon>Moreae</taxon>
        <taxon>Morus</taxon>
    </lineage>
</organism>
<dbReference type="KEGG" id="mnt:21385565"/>
<feature type="transmembrane region" description="Helical" evidence="2">
    <location>
        <begin position="12"/>
        <end position="33"/>
    </location>
</feature>
<dbReference type="OrthoDB" id="1110706at2759"/>
<feature type="region of interest" description="Disordered" evidence="1">
    <location>
        <begin position="39"/>
        <end position="64"/>
    </location>
</feature>
<dbReference type="EMBL" id="KE344239">
    <property type="protein sequence ID" value="EXB55479.1"/>
    <property type="molecule type" value="Genomic_DNA"/>
</dbReference>
<gene>
    <name evidence="3" type="ORF">L484_001984</name>
</gene>
<keyword evidence="2" id="KW-1133">Transmembrane helix</keyword>
<evidence type="ECO:0008006" key="5">
    <source>
        <dbReference type="Google" id="ProtNLM"/>
    </source>
</evidence>
<dbReference type="AlphaFoldDB" id="W9QVP8"/>
<evidence type="ECO:0000313" key="3">
    <source>
        <dbReference type="EMBL" id="EXB55479.1"/>
    </source>
</evidence>
<feature type="compositionally biased region" description="Polar residues" evidence="1">
    <location>
        <begin position="40"/>
        <end position="58"/>
    </location>
</feature>
<dbReference type="STRING" id="981085.W9QVP8"/>
<dbReference type="Proteomes" id="UP000030645">
    <property type="component" value="Unassembled WGS sequence"/>
</dbReference>
<dbReference type="PANTHER" id="PTHR36595">
    <property type="entry name" value="TRANSMEMBRANE PROTEIN"/>
    <property type="match status" value="1"/>
</dbReference>